<accession>A0A0K9PDB3</accession>
<feature type="region of interest" description="Disordered" evidence="1">
    <location>
        <begin position="29"/>
        <end position="52"/>
    </location>
</feature>
<dbReference type="SUPFAM" id="SSF53474">
    <property type="entry name" value="alpha/beta-Hydrolases"/>
    <property type="match status" value="1"/>
</dbReference>
<feature type="domain" description="Fungal lipase-type" evidence="2">
    <location>
        <begin position="185"/>
        <end position="321"/>
    </location>
</feature>
<dbReference type="Pfam" id="PF03893">
    <property type="entry name" value="Lipase3_N"/>
    <property type="match status" value="1"/>
</dbReference>
<dbReference type="OMA" id="MPIYRRQ"/>
<dbReference type="Pfam" id="PF01764">
    <property type="entry name" value="Lipase_3"/>
    <property type="match status" value="1"/>
</dbReference>
<comment type="caution">
    <text evidence="4">The sequence shown here is derived from an EMBL/GenBank/DDBJ whole genome shotgun (WGS) entry which is preliminary data.</text>
</comment>
<sequence length="664" mass="72431">MATATMATAAGAAALLYYTLNRRLQIAQSTDEEQIDSSHGPNLSSPSSSRVSRRPALAPATWLETISTLSETLRFTYSETLGKWPIGDLAFGINFLLKRQGNLPVASIYAGKDSIPHQGVKIISELKYLLNILTLCWHFSKKSFPLFLEATGYSQEDALLQEPKAGILKPAFTILVDKKQKCFFLLIRGTHSIRDTLTAATGAVVPFHHTLLSEGGVSDLVLGYAHCGMVAAARWISKLATPCLLKAVREFPDYSIKIVGHSLGGGTAALLTYVLREQQEFVTATCVAFAPAACMTWDLAESGVPFITSVINGADLVPTFSCASVDDLRSEVTASAWLNDLRNQIEHTKILSTVYRSASALGSRLPSIASARAKVAGAGAILRPVSSGTQVVMRRARTVAHAAWTNPPLTFSSWSCMGPRRRNIISSTNAKPEETHMQSVTIATSESSSTSFQNSLNKSASEDLAWTSSTQTTYSDDVITCAADPGGLCSVDVTENDSDEEHLAEHGKSENNITCTENELWHQLEHELYRSKSEDVDMANEIREEEKAAVAEVAGSTSETESLLSQVESEARRFFPPGKVMHIITLPVETDDGTNDGDNDSDEKLIEPKFGIFETPRSLYGKLRLSQSMIADHFMPVYRRNIEKLVTDLEKENEVGECSRESCD</sequence>
<dbReference type="AlphaFoldDB" id="A0A0K9PDB3"/>
<dbReference type="PANTHER" id="PTHR46023">
    <property type="entry name" value="LIPASE CLASS 3 PROTEIN-LIKE"/>
    <property type="match status" value="1"/>
</dbReference>
<proteinExistence type="predicted"/>
<reference evidence="5" key="1">
    <citation type="journal article" date="2016" name="Nature">
        <title>The genome of the seagrass Zostera marina reveals angiosperm adaptation to the sea.</title>
        <authorList>
            <person name="Olsen J.L."/>
            <person name="Rouze P."/>
            <person name="Verhelst B."/>
            <person name="Lin Y.-C."/>
            <person name="Bayer T."/>
            <person name="Collen J."/>
            <person name="Dattolo E."/>
            <person name="De Paoli E."/>
            <person name="Dittami S."/>
            <person name="Maumus F."/>
            <person name="Michel G."/>
            <person name="Kersting A."/>
            <person name="Lauritano C."/>
            <person name="Lohaus R."/>
            <person name="Toepel M."/>
            <person name="Tonon T."/>
            <person name="Vanneste K."/>
            <person name="Amirebrahimi M."/>
            <person name="Brakel J."/>
            <person name="Bostroem C."/>
            <person name="Chovatia M."/>
            <person name="Grimwood J."/>
            <person name="Jenkins J.W."/>
            <person name="Jueterbock A."/>
            <person name="Mraz A."/>
            <person name="Stam W.T."/>
            <person name="Tice H."/>
            <person name="Bornberg-Bauer E."/>
            <person name="Green P.J."/>
            <person name="Pearson G.A."/>
            <person name="Procaccini G."/>
            <person name="Duarte C.M."/>
            <person name="Schmutz J."/>
            <person name="Reusch T.B.H."/>
            <person name="Van de Peer Y."/>
        </authorList>
    </citation>
    <scope>NUCLEOTIDE SEQUENCE [LARGE SCALE GENOMIC DNA]</scope>
    <source>
        <strain evidence="5">cv. Finnish</strain>
    </source>
</reference>
<protein>
    <submittedName>
        <fullName evidence="4">Lipase family protein, expressed</fullName>
    </submittedName>
</protein>
<evidence type="ECO:0000313" key="5">
    <source>
        <dbReference type="Proteomes" id="UP000036987"/>
    </source>
</evidence>
<feature type="region of interest" description="Disordered" evidence="1">
    <location>
        <begin position="429"/>
        <end position="454"/>
    </location>
</feature>
<evidence type="ECO:0000259" key="2">
    <source>
        <dbReference type="Pfam" id="PF01764"/>
    </source>
</evidence>
<dbReference type="InterPro" id="IPR029058">
    <property type="entry name" value="AB_hydrolase_fold"/>
</dbReference>
<evidence type="ECO:0000259" key="3">
    <source>
        <dbReference type="Pfam" id="PF03893"/>
    </source>
</evidence>
<dbReference type="GO" id="GO:0016042">
    <property type="term" value="P:lipid catabolic process"/>
    <property type="evidence" value="ECO:0007669"/>
    <property type="project" value="InterPro"/>
</dbReference>
<feature type="domain" description="Mono-/di-acylglycerol lipase N-terminal" evidence="3">
    <location>
        <begin position="50"/>
        <end position="122"/>
    </location>
</feature>
<dbReference type="PANTHER" id="PTHR46023:SF5">
    <property type="entry name" value="OS02G0780700 PROTEIN"/>
    <property type="match status" value="1"/>
</dbReference>
<evidence type="ECO:0000256" key="1">
    <source>
        <dbReference type="SAM" id="MobiDB-lite"/>
    </source>
</evidence>
<dbReference type="InterPro" id="IPR005592">
    <property type="entry name" value="Mono/diacylglycerol_lipase_N"/>
</dbReference>
<feature type="compositionally biased region" description="Low complexity" evidence="1">
    <location>
        <begin position="37"/>
        <end position="50"/>
    </location>
</feature>
<dbReference type="CDD" id="cd00519">
    <property type="entry name" value="Lipase_3"/>
    <property type="match status" value="1"/>
</dbReference>
<name>A0A0K9PDB3_ZOSMR</name>
<dbReference type="Gene3D" id="3.40.50.1820">
    <property type="entry name" value="alpha/beta hydrolase"/>
    <property type="match status" value="1"/>
</dbReference>
<dbReference type="STRING" id="29655.A0A0K9PDB3"/>
<organism evidence="4 5">
    <name type="scientific">Zostera marina</name>
    <name type="common">Eelgrass</name>
    <dbReference type="NCBI Taxonomy" id="29655"/>
    <lineage>
        <taxon>Eukaryota</taxon>
        <taxon>Viridiplantae</taxon>
        <taxon>Streptophyta</taxon>
        <taxon>Embryophyta</taxon>
        <taxon>Tracheophyta</taxon>
        <taxon>Spermatophyta</taxon>
        <taxon>Magnoliopsida</taxon>
        <taxon>Liliopsida</taxon>
        <taxon>Zosteraceae</taxon>
        <taxon>Zostera</taxon>
    </lineage>
</organism>
<gene>
    <name evidence="4" type="ORF">ZOSMA_2G02320</name>
</gene>
<feature type="compositionally biased region" description="Low complexity" evidence="1">
    <location>
        <begin position="439"/>
        <end position="454"/>
    </location>
</feature>
<dbReference type="EMBL" id="LFYR01000981">
    <property type="protein sequence ID" value="KMZ66222.1"/>
    <property type="molecule type" value="Genomic_DNA"/>
</dbReference>
<dbReference type="Proteomes" id="UP000036987">
    <property type="component" value="Unassembled WGS sequence"/>
</dbReference>
<dbReference type="OrthoDB" id="438440at2759"/>
<dbReference type="InterPro" id="IPR002921">
    <property type="entry name" value="Fungal_lipase-type"/>
</dbReference>
<evidence type="ECO:0000313" key="4">
    <source>
        <dbReference type="EMBL" id="KMZ66222.1"/>
    </source>
</evidence>
<keyword evidence="5" id="KW-1185">Reference proteome</keyword>